<dbReference type="Gene3D" id="3.40.50.2060">
    <property type="match status" value="1"/>
</dbReference>
<feature type="non-terminal residue" evidence="3">
    <location>
        <position position="1"/>
    </location>
</feature>
<organism evidence="3 4">
    <name type="scientific">Acaulospora morrowiae</name>
    <dbReference type="NCBI Taxonomy" id="94023"/>
    <lineage>
        <taxon>Eukaryota</taxon>
        <taxon>Fungi</taxon>
        <taxon>Fungi incertae sedis</taxon>
        <taxon>Mucoromycota</taxon>
        <taxon>Glomeromycotina</taxon>
        <taxon>Glomeromycetes</taxon>
        <taxon>Diversisporales</taxon>
        <taxon>Acaulosporaceae</taxon>
        <taxon>Acaulospora</taxon>
    </lineage>
</organism>
<dbReference type="Pfam" id="PF00995">
    <property type="entry name" value="Sec1"/>
    <property type="match status" value="1"/>
</dbReference>
<dbReference type="Proteomes" id="UP000789342">
    <property type="component" value="Unassembled WGS sequence"/>
</dbReference>
<name>A0A9N9FMT8_9GLOM</name>
<dbReference type="InterPro" id="IPR036045">
    <property type="entry name" value="Sec1-like_sf"/>
</dbReference>
<sequence>ILNEIRSVQPPGGWKVVIVDEPSRKIMDSAVKMYDILEEKVTLVESLEKPRQAYQTLEAVYIITPSEESVARVIDDCSKQKAPLYAGAHLFFISSISPQLKAKLPPAYVKTCKELYIDFHAKEARVFSFESPSSYFNLYSPKKQDKFDLEIRNLAKKLLSICISLGENPLIRYQRGLDAEHPTKSLPYKLAMLVQQELDDYVKFNHNGFPLQDPQRPRAVLFIADRTIDMCAPLLHEFTYQAMANDLLPIEDGNKYTYNYTGEDGEQAATEAILDDTDNVWVDNRHKHMKECIDKLIKDFNEFLGEHTGFTDKEKAANLNDMKKMLATLPQFQSMKEKLSVHMSIAQECMAMFERERLSEIAIIEQNCATGFTADFAHPKTLVEDMVPLLDNPVVSSTTKVRMLMLYIMYKNGILEEDRRKLLAHAQISLSENDAINNLGFFGVKLIRKPKKYRQKQGEEMPYEISRYIPKLKLVLESHIDKTIDHTAYPYTKDPTGDPDGSKATQQGPVSLRSARAGWYKKGQAAESRAGRIIVFVAGGVSYSELRSCYELSDKHRLDVIIGSTHLVNPKNFINDLSLLLNPPSEQKAPPLPARPSSQENQTPPGASRPSPSGGYVSQVQSGYSQYGYNQQQSSNYAQGGYSRPNQGYQNLPQSMPASNQQYINVPRPPPSSSTQSDKTKPKSNRFKF</sequence>
<dbReference type="Gene3D" id="3.40.50.1910">
    <property type="match status" value="1"/>
</dbReference>
<evidence type="ECO:0000313" key="3">
    <source>
        <dbReference type="EMBL" id="CAG8548514.1"/>
    </source>
</evidence>
<dbReference type="PANTHER" id="PTHR11679">
    <property type="entry name" value="VESICLE PROTEIN SORTING-ASSOCIATED"/>
    <property type="match status" value="1"/>
</dbReference>
<proteinExistence type="inferred from homology"/>
<dbReference type="EMBL" id="CAJVPV010003305">
    <property type="protein sequence ID" value="CAG8548514.1"/>
    <property type="molecule type" value="Genomic_DNA"/>
</dbReference>
<dbReference type="InterPro" id="IPR001619">
    <property type="entry name" value="Sec1-like"/>
</dbReference>
<reference evidence="3" key="1">
    <citation type="submission" date="2021-06" db="EMBL/GenBank/DDBJ databases">
        <authorList>
            <person name="Kallberg Y."/>
            <person name="Tangrot J."/>
            <person name="Rosling A."/>
        </authorList>
    </citation>
    <scope>NUCLEOTIDE SEQUENCE</scope>
    <source>
        <strain evidence="3">CL551</strain>
    </source>
</reference>
<dbReference type="Gene3D" id="3.90.830.10">
    <property type="entry name" value="Syntaxin Binding Protein 1, Chain A, domain 2"/>
    <property type="match status" value="1"/>
</dbReference>
<accession>A0A9N9FMT8</accession>
<dbReference type="InterPro" id="IPR027482">
    <property type="entry name" value="Sec1-like_dom2"/>
</dbReference>
<comment type="caution">
    <text evidence="3">The sequence shown here is derived from an EMBL/GenBank/DDBJ whole genome shotgun (WGS) entry which is preliminary data.</text>
</comment>
<feature type="region of interest" description="Disordered" evidence="2">
    <location>
        <begin position="487"/>
        <end position="510"/>
    </location>
</feature>
<dbReference type="SUPFAM" id="SSF56815">
    <property type="entry name" value="Sec1/munc18-like (SM) proteins"/>
    <property type="match status" value="1"/>
</dbReference>
<feature type="region of interest" description="Disordered" evidence="2">
    <location>
        <begin position="584"/>
        <end position="689"/>
    </location>
</feature>
<feature type="compositionally biased region" description="Low complexity" evidence="2">
    <location>
        <begin position="604"/>
        <end position="643"/>
    </location>
</feature>
<keyword evidence="4" id="KW-1185">Reference proteome</keyword>
<dbReference type="PIRSF" id="PIRSF005715">
    <property type="entry name" value="VPS45_Sec1"/>
    <property type="match status" value="1"/>
</dbReference>
<evidence type="ECO:0000313" key="4">
    <source>
        <dbReference type="Proteomes" id="UP000789342"/>
    </source>
</evidence>
<evidence type="ECO:0000256" key="2">
    <source>
        <dbReference type="SAM" id="MobiDB-lite"/>
    </source>
</evidence>
<dbReference type="GO" id="GO:0016192">
    <property type="term" value="P:vesicle-mediated transport"/>
    <property type="evidence" value="ECO:0007669"/>
    <property type="project" value="InterPro"/>
</dbReference>
<protein>
    <submittedName>
        <fullName evidence="3">343_t:CDS:1</fullName>
    </submittedName>
</protein>
<dbReference type="AlphaFoldDB" id="A0A9N9FMT8"/>
<dbReference type="Gene3D" id="1.25.40.60">
    <property type="match status" value="1"/>
</dbReference>
<dbReference type="OrthoDB" id="2228at2759"/>
<comment type="similarity">
    <text evidence="1">Belongs to the STXBP/unc-18/SEC1 family.</text>
</comment>
<feature type="compositionally biased region" description="Polar residues" evidence="2">
    <location>
        <begin position="644"/>
        <end position="664"/>
    </location>
</feature>
<gene>
    <name evidence="3" type="ORF">AMORRO_LOCUS5460</name>
</gene>
<dbReference type="InterPro" id="IPR043127">
    <property type="entry name" value="Sec-1-like_dom3a"/>
</dbReference>
<dbReference type="InterPro" id="IPR043154">
    <property type="entry name" value="Sec-1-like_dom1"/>
</dbReference>
<evidence type="ECO:0000256" key="1">
    <source>
        <dbReference type="ARBA" id="ARBA00009884"/>
    </source>
</evidence>